<comment type="caution">
    <text evidence="2">The sequence shown here is derived from an EMBL/GenBank/DDBJ whole genome shotgun (WGS) entry which is preliminary data.</text>
</comment>
<name>A0A150S0Y5_SORCE</name>
<sequence length="125" mass="14469">MSRRAAVRVTENFERNLDDIRRFLEEAELSSAFGDLLDLLFNDVIPSLEVSPQIGFDFLARAPQSIEADARIQALRRRLGPDSSLREYIVGDYLLLYTLSGERIHLLSIKHHRQLSFDLQALWLR</sequence>
<organism evidence="2 3">
    <name type="scientific">Sorangium cellulosum</name>
    <name type="common">Polyangium cellulosum</name>
    <dbReference type="NCBI Taxonomy" id="56"/>
    <lineage>
        <taxon>Bacteria</taxon>
        <taxon>Pseudomonadati</taxon>
        <taxon>Myxococcota</taxon>
        <taxon>Polyangia</taxon>
        <taxon>Polyangiales</taxon>
        <taxon>Polyangiaceae</taxon>
        <taxon>Sorangium</taxon>
    </lineage>
</organism>
<dbReference type="Proteomes" id="UP000075515">
    <property type="component" value="Unassembled WGS sequence"/>
</dbReference>
<reference evidence="2 3" key="1">
    <citation type="submission" date="2014-02" db="EMBL/GenBank/DDBJ databases">
        <title>The small core and large imbalanced accessory genome model reveals a collaborative survival strategy of Sorangium cellulosum strains in nature.</title>
        <authorList>
            <person name="Han K."/>
            <person name="Peng R."/>
            <person name="Blom J."/>
            <person name="Li Y.-Z."/>
        </authorList>
    </citation>
    <scope>NUCLEOTIDE SEQUENCE [LARGE SCALE GENOMIC DNA]</scope>
    <source>
        <strain evidence="2 3">So0149</strain>
    </source>
</reference>
<evidence type="ECO:0000256" key="1">
    <source>
        <dbReference type="ARBA" id="ARBA00022649"/>
    </source>
</evidence>
<evidence type="ECO:0008006" key="4">
    <source>
        <dbReference type="Google" id="ProtNLM"/>
    </source>
</evidence>
<evidence type="ECO:0000313" key="2">
    <source>
        <dbReference type="EMBL" id="KYF87294.1"/>
    </source>
</evidence>
<accession>A0A150S0Y5</accession>
<protein>
    <recommendedName>
        <fullName evidence="4">Plasmid stabilization protein</fullName>
    </recommendedName>
</protein>
<evidence type="ECO:0000313" key="3">
    <source>
        <dbReference type="Proteomes" id="UP000075515"/>
    </source>
</evidence>
<dbReference type="AlphaFoldDB" id="A0A150S0Y5"/>
<keyword evidence="1" id="KW-1277">Toxin-antitoxin system</keyword>
<dbReference type="Gene3D" id="3.30.2310.20">
    <property type="entry name" value="RelE-like"/>
    <property type="match status" value="1"/>
</dbReference>
<dbReference type="Pfam" id="PF05016">
    <property type="entry name" value="ParE_toxin"/>
    <property type="match status" value="1"/>
</dbReference>
<proteinExistence type="predicted"/>
<dbReference type="InterPro" id="IPR007712">
    <property type="entry name" value="RelE/ParE_toxin"/>
</dbReference>
<dbReference type="InterPro" id="IPR035093">
    <property type="entry name" value="RelE/ParE_toxin_dom_sf"/>
</dbReference>
<gene>
    <name evidence="2" type="ORF">BE18_14535</name>
</gene>
<dbReference type="EMBL" id="JEMC01002467">
    <property type="protein sequence ID" value="KYF87294.1"/>
    <property type="molecule type" value="Genomic_DNA"/>
</dbReference>